<keyword evidence="2" id="KW-1185">Reference proteome</keyword>
<comment type="caution">
    <text evidence="1">The sequence shown here is derived from an EMBL/GenBank/DDBJ whole genome shotgun (WGS) entry which is preliminary data.</text>
</comment>
<name>A0A2T0VJ19_9MICO</name>
<gene>
    <name evidence="1" type="ORF">B0I08_101328</name>
</gene>
<evidence type="ECO:0000313" key="2">
    <source>
        <dbReference type="Proteomes" id="UP000237983"/>
    </source>
</evidence>
<proteinExistence type="predicted"/>
<organism evidence="1 2">
    <name type="scientific">Glaciihabitans tibetensis</name>
    <dbReference type="NCBI Taxonomy" id="1266600"/>
    <lineage>
        <taxon>Bacteria</taxon>
        <taxon>Bacillati</taxon>
        <taxon>Actinomycetota</taxon>
        <taxon>Actinomycetes</taxon>
        <taxon>Micrococcales</taxon>
        <taxon>Microbacteriaceae</taxon>
        <taxon>Glaciihabitans</taxon>
    </lineage>
</organism>
<evidence type="ECO:0000313" key="1">
    <source>
        <dbReference type="EMBL" id="PRY70200.1"/>
    </source>
</evidence>
<accession>A0A2T0VJ19</accession>
<dbReference type="EMBL" id="PVTL01000001">
    <property type="protein sequence ID" value="PRY70200.1"/>
    <property type="molecule type" value="Genomic_DNA"/>
</dbReference>
<sequence>MSSKTVRAQLAEMLKPLLPKKWEIVTVERDLDIKTAPVLRISQQSIVRHPQAPLGSLLVSFIVQIIAPGIDFSKSEDLLDDDVMTLIFAIDSLGGSIAWTSCQKGQVGDSLAYVLDLTITVDKP</sequence>
<protein>
    <submittedName>
        <fullName evidence="1">Uncharacterized protein</fullName>
    </submittedName>
</protein>
<dbReference type="AlphaFoldDB" id="A0A2T0VJ19"/>
<dbReference type="Proteomes" id="UP000237983">
    <property type="component" value="Unassembled WGS sequence"/>
</dbReference>
<dbReference type="RefSeq" id="WP_146134292.1">
    <property type="nucleotide sequence ID" value="NZ_PVTL01000001.1"/>
</dbReference>
<reference evidence="1 2" key="1">
    <citation type="submission" date="2018-03" db="EMBL/GenBank/DDBJ databases">
        <title>Genomic Encyclopedia of Type Strains, Phase III (KMG-III): the genomes of soil and plant-associated and newly described type strains.</title>
        <authorList>
            <person name="Whitman W."/>
        </authorList>
    </citation>
    <scope>NUCLEOTIDE SEQUENCE [LARGE SCALE GENOMIC DNA]</scope>
    <source>
        <strain evidence="1 2">CGMCC 1.12484</strain>
    </source>
</reference>